<dbReference type="SMART" id="SM01057">
    <property type="entry name" value="Carb_anhydrase"/>
    <property type="match status" value="1"/>
</dbReference>
<evidence type="ECO:0000256" key="4">
    <source>
        <dbReference type="RuleBase" id="RU367011"/>
    </source>
</evidence>
<dbReference type="PROSITE" id="PS00162">
    <property type="entry name" value="ALPHA_CA_1"/>
    <property type="match status" value="1"/>
</dbReference>
<dbReference type="Pfam" id="PF00194">
    <property type="entry name" value="Carb_anhydrase"/>
    <property type="match status" value="1"/>
</dbReference>
<dbReference type="InParanoid" id="B0X4Z8"/>
<dbReference type="InterPro" id="IPR036398">
    <property type="entry name" value="CA_dom_sf"/>
</dbReference>
<dbReference type="PANTHER" id="PTHR18952">
    <property type="entry name" value="CARBONIC ANHYDRASE"/>
    <property type="match status" value="1"/>
</dbReference>
<evidence type="ECO:0000256" key="5">
    <source>
        <dbReference type="SAM" id="Phobius"/>
    </source>
</evidence>
<dbReference type="FunCoup" id="B0X4Z8">
    <property type="interactions" value="74"/>
</dbReference>
<keyword evidence="4" id="KW-0456">Lyase</keyword>
<keyword evidence="5" id="KW-0812">Transmembrane</keyword>
<comment type="function">
    <text evidence="4">Reversible hydration of carbon dioxide.</text>
</comment>
<feature type="chain" id="PRO_5011408993" description="Carbonic anhydrase" evidence="4">
    <location>
        <begin position="36"/>
        <end position="320"/>
    </location>
</feature>
<dbReference type="STRING" id="7176.B0X4Z8"/>
<feature type="domain" description="Alpha-carbonic anhydrase" evidence="6">
    <location>
        <begin position="36"/>
        <end position="289"/>
    </location>
</feature>
<dbReference type="InterPro" id="IPR001148">
    <property type="entry name" value="CA_dom"/>
</dbReference>
<dbReference type="eggNOG" id="KOG0382">
    <property type="taxonomic scope" value="Eukaryota"/>
</dbReference>
<evidence type="ECO:0000313" key="7">
    <source>
        <dbReference type="EMBL" id="EDS40613.1"/>
    </source>
</evidence>
<evidence type="ECO:0000313" key="8">
    <source>
        <dbReference type="EnsemblMetazoa" id="CPIJ014280-PA"/>
    </source>
</evidence>
<evidence type="ECO:0000256" key="3">
    <source>
        <dbReference type="ARBA" id="ARBA00022833"/>
    </source>
</evidence>
<sequence length="320" mass="34871">MFALLISLPTFDLFRSITPPPVLVAIFGLLAVSSADEWHYPTPESNGVIKDPEHWGGQCDTGRRQSPIDLTHKAAVRGDFSPFLFSNYMNPIRNAQLANTGHSVQIDNSDPSVTLYGGGLPGKFVLDQMHFHWGSEHTVNGVRYGLELHMVHHDARYKTLAEAAAVKNAVAVLGVLFHVANQDNAHLDVVLETSDDIRDVAGKSAPLKGRLSPHNLLPRNRTAFFRYEGSLTTPTCAESVIWTVFTESLPVSLDQVELFKTIHDGAGHELVNNYRSLQPLNARALVYTTDMTMAGSGAALAPVTTLVLAAVALVTAGRLW</sequence>
<dbReference type="SUPFAM" id="SSF51069">
    <property type="entry name" value="Carbonic anhydrase"/>
    <property type="match status" value="1"/>
</dbReference>
<evidence type="ECO:0000259" key="6">
    <source>
        <dbReference type="PROSITE" id="PS51144"/>
    </source>
</evidence>
<evidence type="ECO:0000256" key="2">
    <source>
        <dbReference type="ARBA" id="ARBA00022723"/>
    </source>
</evidence>
<dbReference type="PROSITE" id="PS51144">
    <property type="entry name" value="ALPHA_CA_2"/>
    <property type="match status" value="1"/>
</dbReference>
<dbReference type="EC" id="4.2.1.1" evidence="4"/>
<keyword evidence="9" id="KW-1185">Reference proteome</keyword>
<dbReference type="VEuPathDB" id="VectorBase:CQUJHB013448"/>
<organism>
    <name type="scientific">Culex quinquefasciatus</name>
    <name type="common">Southern house mosquito</name>
    <name type="synonym">Culex pungens</name>
    <dbReference type="NCBI Taxonomy" id="7176"/>
    <lineage>
        <taxon>Eukaryota</taxon>
        <taxon>Metazoa</taxon>
        <taxon>Ecdysozoa</taxon>
        <taxon>Arthropoda</taxon>
        <taxon>Hexapoda</taxon>
        <taxon>Insecta</taxon>
        <taxon>Pterygota</taxon>
        <taxon>Neoptera</taxon>
        <taxon>Endopterygota</taxon>
        <taxon>Diptera</taxon>
        <taxon>Nematocera</taxon>
        <taxon>Culicoidea</taxon>
        <taxon>Culicidae</taxon>
        <taxon>Culicinae</taxon>
        <taxon>Culicini</taxon>
        <taxon>Culex</taxon>
        <taxon>Culex</taxon>
    </lineage>
</organism>
<dbReference type="KEGG" id="cqu:CpipJ_CPIJ014280"/>
<reference evidence="7" key="1">
    <citation type="submission" date="2007-03" db="EMBL/GenBank/DDBJ databases">
        <title>Annotation of Culex pipiens quinquefasciatus.</title>
        <authorList>
            <consortium name="The Broad Institute Genome Sequencing Platform"/>
            <person name="Atkinson P.W."/>
            <person name="Hemingway J."/>
            <person name="Christensen B.M."/>
            <person name="Higgs S."/>
            <person name="Kodira C."/>
            <person name="Hannick L."/>
            <person name="Megy K."/>
            <person name="O'Leary S."/>
            <person name="Pearson M."/>
            <person name="Haas B.J."/>
            <person name="Mauceli E."/>
            <person name="Wortman J.R."/>
            <person name="Lee N.H."/>
            <person name="Guigo R."/>
            <person name="Stanke M."/>
            <person name="Alvarado L."/>
            <person name="Amedeo P."/>
            <person name="Antoine C.H."/>
            <person name="Arensburger P."/>
            <person name="Bidwell S.L."/>
            <person name="Crawford M."/>
            <person name="Camaro F."/>
            <person name="Devon K."/>
            <person name="Engels R."/>
            <person name="Hammond M."/>
            <person name="Howarth C."/>
            <person name="Koehrsen M."/>
            <person name="Lawson D."/>
            <person name="Montgomery P."/>
            <person name="Nene V."/>
            <person name="Nusbaum C."/>
            <person name="Puiu D."/>
            <person name="Romero-Severson J."/>
            <person name="Severson D.W."/>
            <person name="Shumway M."/>
            <person name="Sisk P."/>
            <person name="Stolte C."/>
            <person name="Zeng Q."/>
            <person name="Eisenstadt E."/>
            <person name="Fraser-Liggett C."/>
            <person name="Strausberg R."/>
            <person name="Galagan J."/>
            <person name="Birren B."/>
            <person name="Collins F.H."/>
        </authorList>
    </citation>
    <scope>NUCLEOTIDE SEQUENCE [LARGE SCALE GENOMIC DNA]</scope>
    <source>
        <strain evidence="7">JHB</strain>
    </source>
</reference>
<reference evidence="8" key="2">
    <citation type="submission" date="2020-05" db="UniProtKB">
        <authorList>
            <consortium name="EnsemblMetazoa"/>
        </authorList>
    </citation>
    <scope>IDENTIFICATION</scope>
    <source>
        <strain evidence="8">JHB</strain>
    </source>
</reference>
<keyword evidence="3 4" id="KW-0862">Zinc</keyword>
<keyword evidence="5" id="KW-0472">Membrane</keyword>
<dbReference type="EMBL" id="DS232361">
    <property type="protein sequence ID" value="EDS40613.1"/>
    <property type="molecule type" value="Genomic_DNA"/>
</dbReference>
<dbReference type="OMA" id="LVYATEW"/>
<dbReference type="InterPro" id="IPR018338">
    <property type="entry name" value="Carbonic_anhydrase_a-class_CS"/>
</dbReference>
<accession>B0X4Z8</accession>
<name>B0X4Z8_CULQU</name>
<dbReference type="OrthoDB" id="429145at2759"/>
<comment type="catalytic activity">
    <reaction evidence="4">
        <text>hydrogencarbonate + H(+) = CO2 + H2O</text>
        <dbReference type="Rhea" id="RHEA:10748"/>
        <dbReference type="ChEBI" id="CHEBI:15377"/>
        <dbReference type="ChEBI" id="CHEBI:15378"/>
        <dbReference type="ChEBI" id="CHEBI:16526"/>
        <dbReference type="ChEBI" id="CHEBI:17544"/>
        <dbReference type="EC" id="4.2.1.1"/>
    </reaction>
</comment>
<dbReference type="CDD" id="cd00326">
    <property type="entry name" value="alpha_CA"/>
    <property type="match status" value="1"/>
</dbReference>
<feature type="signal peptide" evidence="4">
    <location>
        <begin position="1"/>
        <end position="35"/>
    </location>
</feature>
<keyword evidence="2 4" id="KW-0479">Metal-binding</keyword>
<keyword evidence="5" id="KW-1133">Transmembrane helix</keyword>
<dbReference type="EnsemblMetazoa" id="CPIJ014280-RA">
    <property type="protein sequence ID" value="CPIJ014280-PA"/>
    <property type="gene ID" value="CPIJ014280"/>
</dbReference>
<comment type="similarity">
    <text evidence="1 4">Belongs to the alpha-carbonic anhydrase family.</text>
</comment>
<dbReference type="Gene3D" id="3.10.200.10">
    <property type="entry name" value="Alpha carbonic anhydrase"/>
    <property type="match status" value="1"/>
</dbReference>
<dbReference type="InterPro" id="IPR023561">
    <property type="entry name" value="Carbonic_anhydrase_a-class"/>
</dbReference>
<feature type="transmembrane region" description="Helical" evidence="5">
    <location>
        <begin position="293"/>
        <end position="316"/>
    </location>
</feature>
<dbReference type="PANTHER" id="PTHR18952:SF270">
    <property type="entry name" value="CARBONIC ANHYDRASE"/>
    <property type="match status" value="1"/>
</dbReference>
<dbReference type="GO" id="GO:0005737">
    <property type="term" value="C:cytoplasm"/>
    <property type="evidence" value="ECO:0007669"/>
    <property type="project" value="TreeGrafter"/>
</dbReference>
<keyword evidence="4" id="KW-0732">Signal</keyword>
<dbReference type="GO" id="GO:0004089">
    <property type="term" value="F:carbonate dehydratase activity"/>
    <property type="evidence" value="ECO:0007669"/>
    <property type="project" value="UniProtKB-UniRule"/>
</dbReference>
<dbReference type="HOGENOM" id="CLU_039326_2_0_1"/>
<proteinExistence type="inferred from homology"/>
<dbReference type="AlphaFoldDB" id="B0X4Z8"/>
<evidence type="ECO:0000313" key="9">
    <source>
        <dbReference type="Proteomes" id="UP000002320"/>
    </source>
</evidence>
<dbReference type="GO" id="GO:0008270">
    <property type="term" value="F:zinc ion binding"/>
    <property type="evidence" value="ECO:0007669"/>
    <property type="project" value="UniProtKB-UniRule"/>
</dbReference>
<dbReference type="Proteomes" id="UP000002320">
    <property type="component" value="Unassembled WGS sequence"/>
</dbReference>
<evidence type="ECO:0000256" key="1">
    <source>
        <dbReference type="ARBA" id="ARBA00010718"/>
    </source>
</evidence>
<gene>
    <name evidence="8" type="primary">6047703</name>
    <name evidence="7" type="ORF">CpipJ_CPIJ014280</name>
</gene>
<comment type="cofactor">
    <cofactor evidence="4">
        <name>Zn(2+)</name>
        <dbReference type="ChEBI" id="CHEBI:29105"/>
    </cofactor>
</comment>
<protein>
    <recommendedName>
        <fullName evidence="4">Carbonic anhydrase</fullName>
        <ecNumber evidence="4">4.2.1.1</ecNumber>
    </recommendedName>
</protein>
<dbReference type="VEuPathDB" id="VectorBase:CPIJ014280"/>